<feature type="transmembrane region" description="Helical" evidence="1">
    <location>
        <begin position="12"/>
        <end position="34"/>
    </location>
</feature>
<organism evidence="2 3">
    <name type="scientific">Ornithinibacillus halophilus</name>
    <dbReference type="NCBI Taxonomy" id="930117"/>
    <lineage>
        <taxon>Bacteria</taxon>
        <taxon>Bacillati</taxon>
        <taxon>Bacillota</taxon>
        <taxon>Bacilli</taxon>
        <taxon>Bacillales</taxon>
        <taxon>Bacillaceae</taxon>
        <taxon>Ornithinibacillus</taxon>
    </lineage>
</organism>
<keyword evidence="1" id="KW-1133">Transmembrane helix</keyword>
<reference evidence="2 3" key="1">
    <citation type="submission" date="2016-11" db="EMBL/GenBank/DDBJ databases">
        <authorList>
            <person name="Jaros S."/>
            <person name="Januszkiewicz K."/>
            <person name="Wedrychowicz H."/>
        </authorList>
    </citation>
    <scope>NUCLEOTIDE SEQUENCE [LARGE SCALE GENOMIC DNA]</scope>
    <source>
        <strain evidence="2 3">IBRC-M 10683</strain>
    </source>
</reference>
<accession>A0A1M5F4E6</accession>
<dbReference type="Proteomes" id="UP000183988">
    <property type="component" value="Unassembled WGS sequence"/>
</dbReference>
<evidence type="ECO:0000313" key="2">
    <source>
        <dbReference type="EMBL" id="SHF86413.1"/>
    </source>
</evidence>
<dbReference type="STRING" id="930117.SAMN05216225_100750"/>
<sequence>MSTFHVGDMIIQLVFFLITLLPIILLIVGIVYLIRFVKRAEQRADERLQLDKENATFQKEQTKVISELNNRLGSIEKVLKDVE</sequence>
<proteinExistence type="predicted"/>
<evidence type="ECO:0000256" key="1">
    <source>
        <dbReference type="SAM" id="Phobius"/>
    </source>
</evidence>
<protein>
    <submittedName>
        <fullName evidence="2">Uncharacterized protein</fullName>
    </submittedName>
</protein>
<keyword evidence="1" id="KW-0472">Membrane</keyword>
<name>A0A1M5F4E6_9BACI</name>
<dbReference type="OrthoDB" id="2991555at2"/>
<keyword evidence="1" id="KW-0812">Transmembrane</keyword>
<dbReference type="AlphaFoldDB" id="A0A1M5F4E6"/>
<evidence type="ECO:0000313" key="3">
    <source>
        <dbReference type="Proteomes" id="UP000183988"/>
    </source>
</evidence>
<dbReference type="EMBL" id="FQVW01000007">
    <property type="protein sequence ID" value="SHF86413.1"/>
    <property type="molecule type" value="Genomic_DNA"/>
</dbReference>
<dbReference type="RefSeq" id="WP_072888754.1">
    <property type="nucleotide sequence ID" value="NZ_FQVW01000007.1"/>
</dbReference>
<gene>
    <name evidence="2" type="ORF">SAMN05216225_100750</name>
</gene>
<keyword evidence="3" id="KW-1185">Reference proteome</keyword>